<dbReference type="AlphaFoldDB" id="A0AAV7M7I7"/>
<name>A0AAV7M7I7_PLEWA</name>
<comment type="caution">
    <text evidence="1">The sequence shown here is derived from an EMBL/GenBank/DDBJ whole genome shotgun (WGS) entry which is preliminary data.</text>
</comment>
<evidence type="ECO:0000313" key="1">
    <source>
        <dbReference type="EMBL" id="KAJ1098509.1"/>
    </source>
</evidence>
<dbReference type="EMBL" id="JANPWB010000014">
    <property type="protein sequence ID" value="KAJ1098509.1"/>
    <property type="molecule type" value="Genomic_DNA"/>
</dbReference>
<gene>
    <name evidence="1" type="ORF">NDU88_003619</name>
</gene>
<dbReference type="Proteomes" id="UP001066276">
    <property type="component" value="Chromosome 10"/>
</dbReference>
<evidence type="ECO:0000313" key="2">
    <source>
        <dbReference type="Proteomes" id="UP001066276"/>
    </source>
</evidence>
<reference evidence="1" key="1">
    <citation type="journal article" date="2022" name="bioRxiv">
        <title>Sequencing and chromosome-scale assembly of the giantPleurodeles waltlgenome.</title>
        <authorList>
            <person name="Brown T."/>
            <person name="Elewa A."/>
            <person name="Iarovenko S."/>
            <person name="Subramanian E."/>
            <person name="Araus A.J."/>
            <person name="Petzold A."/>
            <person name="Susuki M."/>
            <person name="Suzuki K.-i.T."/>
            <person name="Hayashi T."/>
            <person name="Toyoda A."/>
            <person name="Oliveira C."/>
            <person name="Osipova E."/>
            <person name="Leigh N.D."/>
            <person name="Simon A."/>
            <person name="Yun M.H."/>
        </authorList>
    </citation>
    <scope>NUCLEOTIDE SEQUENCE</scope>
    <source>
        <strain evidence="1">20211129_DDA</strain>
        <tissue evidence="1">Liver</tissue>
    </source>
</reference>
<sequence>MSMSDLGLLRNFGFDVQAELAHVSWSIYGAVVVREEPKVTYLINASLREVHVARNAINLHVLSVEESSRRETKVPEEALLPCQLSVNESLMSKERPLENRECSEDAFPILVLESKQQDLPK</sequence>
<protein>
    <submittedName>
        <fullName evidence="1">Uncharacterized protein</fullName>
    </submittedName>
</protein>
<organism evidence="1 2">
    <name type="scientific">Pleurodeles waltl</name>
    <name type="common">Iberian ribbed newt</name>
    <dbReference type="NCBI Taxonomy" id="8319"/>
    <lineage>
        <taxon>Eukaryota</taxon>
        <taxon>Metazoa</taxon>
        <taxon>Chordata</taxon>
        <taxon>Craniata</taxon>
        <taxon>Vertebrata</taxon>
        <taxon>Euteleostomi</taxon>
        <taxon>Amphibia</taxon>
        <taxon>Batrachia</taxon>
        <taxon>Caudata</taxon>
        <taxon>Salamandroidea</taxon>
        <taxon>Salamandridae</taxon>
        <taxon>Pleurodelinae</taxon>
        <taxon>Pleurodeles</taxon>
    </lineage>
</organism>
<accession>A0AAV7M7I7</accession>
<keyword evidence="2" id="KW-1185">Reference proteome</keyword>
<proteinExistence type="predicted"/>